<keyword evidence="2" id="KW-1185">Reference proteome</keyword>
<gene>
    <name evidence="1" type="ORF">P2L57_15870</name>
</gene>
<proteinExistence type="predicted"/>
<accession>A0ABT5YZX9</accession>
<dbReference type="EMBL" id="JARHTQ010000009">
    <property type="protein sequence ID" value="MDF2257156.1"/>
    <property type="molecule type" value="Genomic_DNA"/>
</dbReference>
<dbReference type="RefSeq" id="WP_275814716.1">
    <property type="nucleotide sequence ID" value="NZ_BAAANM010000023.1"/>
</dbReference>
<reference evidence="1 2" key="1">
    <citation type="submission" date="2023-03" db="EMBL/GenBank/DDBJ databases">
        <title>Draft genome sequence of type strain Streptomyces ferralitis JCM 14344.</title>
        <authorList>
            <person name="Klaysubun C."/>
            <person name="Duangmal K."/>
        </authorList>
    </citation>
    <scope>NUCLEOTIDE SEQUENCE [LARGE SCALE GENOMIC DNA]</scope>
    <source>
        <strain evidence="1 2">JCM 14344</strain>
    </source>
</reference>
<name>A0ABT5YZX9_9ACTN</name>
<organism evidence="1 2">
    <name type="scientific">Streptantibioticus ferralitis</name>
    <dbReference type="NCBI Taxonomy" id="236510"/>
    <lineage>
        <taxon>Bacteria</taxon>
        <taxon>Bacillati</taxon>
        <taxon>Actinomycetota</taxon>
        <taxon>Actinomycetes</taxon>
        <taxon>Kitasatosporales</taxon>
        <taxon>Streptomycetaceae</taxon>
        <taxon>Streptantibioticus</taxon>
    </lineage>
</organism>
<dbReference type="Proteomes" id="UP001220022">
    <property type="component" value="Unassembled WGS sequence"/>
</dbReference>
<sequence>MKIPVDDDTLSAWSTLLGLTPEQTTATLADIETTLRTGYTHRPPALRHLSFEALISDIDIDEFALMFLISGLRESGHHDAARSVELRAIVNALHPHPES</sequence>
<comment type="caution">
    <text evidence="1">The sequence shown here is derived from an EMBL/GenBank/DDBJ whole genome shotgun (WGS) entry which is preliminary data.</text>
</comment>
<protein>
    <submittedName>
        <fullName evidence="1">Uncharacterized protein</fullName>
    </submittedName>
</protein>
<evidence type="ECO:0000313" key="1">
    <source>
        <dbReference type="EMBL" id="MDF2257156.1"/>
    </source>
</evidence>
<evidence type="ECO:0000313" key="2">
    <source>
        <dbReference type="Proteomes" id="UP001220022"/>
    </source>
</evidence>